<protein>
    <submittedName>
        <fullName evidence="10">Mitochondrial solute carrier family 25 (Mitochondrial oxoglutarate transporter) member 11</fullName>
    </submittedName>
</protein>
<keyword evidence="3 9" id="KW-0813">Transport</keyword>
<keyword evidence="4 8" id="KW-0812">Transmembrane</keyword>
<reference evidence="10" key="1">
    <citation type="submission" date="2019-09" db="EMBL/GenBank/DDBJ databases">
        <title>The Mitochondrial Proteome of the Jakobid, Andalucia godoyi, a Protist With the Most Gene-Rich and Bacteria-Like Mitochondrial Genome.</title>
        <authorList>
            <person name="Gray M.W."/>
            <person name="Burger G."/>
            <person name="Derelle R."/>
            <person name="Klimes V."/>
            <person name="Leger M."/>
            <person name="Sarrasin M."/>
            <person name="Vlcek C."/>
            <person name="Roger A.J."/>
            <person name="Elias M."/>
            <person name="Lang B.F."/>
        </authorList>
    </citation>
    <scope>NUCLEOTIDE SEQUENCE</scope>
    <source>
        <strain evidence="10">And28</strain>
    </source>
</reference>
<evidence type="ECO:0000256" key="4">
    <source>
        <dbReference type="ARBA" id="ARBA00022692"/>
    </source>
</evidence>
<keyword evidence="6" id="KW-1133">Transmembrane helix</keyword>
<evidence type="ECO:0000256" key="5">
    <source>
        <dbReference type="ARBA" id="ARBA00022737"/>
    </source>
</evidence>
<keyword evidence="7 8" id="KW-0472">Membrane</keyword>
<feature type="repeat" description="Solcar" evidence="8">
    <location>
        <begin position="113"/>
        <end position="197"/>
    </location>
</feature>
<dbReference type="PRINTS" id="PR00784">
    <property type="entry name" value="MTUNCOUPLING"/>
</dbReference>
<comment type="subcellular location">
    <subcellularLocation>
        <location evidence="1">Membrane</location>
        <topology evidence="1">Multi-pass membrane protein</topology>
    </subcellularLocation>
</comment>
<feature type="repeat" description="Solcar" evidence="8">
    <location>
        <begin position="6"/>
        <end position="103"/>
    </location>
</feature>
<name>A0A8K0F342_ANDGO</name>
<keyword evidence="5" id="KW-0677">Repeat</keyword>
<keyword evidence="11" id="KW-1185">Reference proteome</keyword>
<dbReference type="PANTHER" id="PTHR45618">
    <property type="entry name" value="MITOCHONDRIAL DICARBOXYLATE CARRIER-RELATED"/>
    <property type="match status" value="1"/>
</dbReference>
<gene>
    <name evidence="10" type="ORF">ANDGO_03100</name>
</gene>
<evidence type="ECO:0000313" key="10">
    <source>
        <dbReference type="EMBL" id="KAF0853125.1"/>
    </source>
</evidence>
<dbReference type="OrthoDB" id="448427at2759"/>
<dbReference type="InterPro" id="IPR018108">
    <property type="entry name" value="MCP_transmembrane"/>
</dbReference>
<comment type="similarity">
    <text evidence="2 9">Belongs to the mitochondrial carrier (TC 2.A.29) family.</text>
</comment>
<dbReference type="EMBL" id="VRVR01000002">
    <property type="protein sequence ID" value="KAF0853125.1"/>
    <property type="molecule type" value="Genomic_DNA"/>
</dbReference>
<evidence type="ECO:0000256" key="2">
    <source>
        <dbReference type="ARBA" id="ARBA00006375"/>
    </source>
</evidence>
<dbReference type="Proteomes" id="UP000799049">
    <property type="component" value="Unassembled WGS sequence"/>
</dbReference>
<dbReference type="AlphaFoldDB" id="A0A8K0F342"/>
<dbReference type="Pfam" id="PF00153">
    <property type="entry name" value="Mito_carr"/>
    <property type="match status" value="3"/>
</dbReference>
<organism evidence="10 11">
    <name type="scientific">Andalucia godoyi</name>
    <name type="common">Flagellate</name>
    <dbReference type="NCBI Taxonomy" id="505711"/>
    <lineage>
        <taxon>Eukaryota</taxon>
        <taxon>Discoba</taxon>
        <taxon>Jakobida</taxon>
        <taxon>Andalucina</taxon>
        <taxon>Andaluciidae</taxon>
        <taxon>Andalucia</taxon>
    </lineage>
</organism>
<dbReference type="PROSITE" id="PS50920">
    <property type="entry name" value="SOLCAR"/>
    <property type="match status" value="3"/>
</dbReference>
<evidence type="ECO:0000313" key="11">
    <source>
        <dbReference type="Proteomes" id="UP000799049"/>
    </source>
</evidence>
<proteinExistence type="inferred from homology"/>
<evidence type="ECO:0000256" key="7">
    <source>
        <dbReference type="ARBA" id="ARBA00023136"/>
    </source>
</evidence>
<dbReference type="GO" id="GO:0016020">
    <property type="term" value="C:membrane"/>
    <property type="evidence" value="ECO:0007669"/>
    <property type="project" value="UniProtKB-SubCell"/>
</dbReference>
<evidence type="ECO:0000256" key="9">
    <source>
        <dbReference type="RuleBase" id="RU000488"/>
    </source>
</evidence>
<dbReference type="Gene3D" id="1.50.40.10">
    <property type="entry name" value="Mitochondrial carrier domain"/>
    <property type="match status" value="1"/>
</dbReference>
<dbReference type="GO" id="GO:0055085">
    <property type="term" value="P:transmembrane transport"/>
    <property type="evidence" value="ECO:0007669"/>
    <property type="project" value="InterPro"/>
</dbReference>
<dbReference type="InterPro" id="IPR023395">
    <property type="entry name" value="MCP_dom_sf"/>
</dbReference>
<evidence type="ECO:0000256" key="6">
    <source>
        <dbReference type="ARBA" id="ARBA00022989"/>
    </source>
</evidence>
<feature type="repeat" description="Solcar" evidence="8">
    <location>
        <begin position="206"/>
        <end position="288"/>
    </location>
</feature>
<dbReference type="SUPFAM" id="SSF103506">
    <property type="entry name" value="Mitochondrial carrier"/>
    <property type="match status" value="1"/>
</dbReference>
<dbReference type="InterPro" id="IPR050391">
    <property type="entry name" value="Mito_Metabolite_Transporter"/>
</dbReference>
<comment type="caution">
    <text evidence="10">The sequence shown here is derived from an EMBL/GenBank/DDBJ whole genome shotgun (WGS) entry which is preliminary data.</text>
</comment>
<accession>A0A8K0F342</accession>
<evidence type="ECO:0000256" key="3">
    <source>
        <dbReference type="ARBA" id="ARBA00022448"/>
    </source>
</evidence>
<dbReference type="InterPro" id="IPR002067">
    <property type="entry name" value="MCP"/>
</dbReference>
<evidence type="ECO:0000256" key="1">
    <source>
        <dbReference type="ARBA" id="ARBA00004141"/>
    </source>
</evidence>
<sequence>MAPFEQTLFGQYMLGSAAGLVAVSCTHPMDLVKVRMQLAKKAAAATASSATTTARPLGVLGTAAQVVRTKGVFGLYNGLTAAYTRQVLYTGTRIAVYDALKGLLSSGDKQSSPSMAKKAIAAAVCGSVGAAVACPADVVMVRMQSNAYPYKNIADGLVQLTRTEGVARLWSGATPTMLRASLVAIGQLAVYDQTRDALIHAGYLKAGPAAYFVASMVAGFAATAFSNPVDVVKTRVMNGSSPDPVACVRDMMRNEGPMAFWKGFVPNWARQGPQTMITMVAYNILLDFVKGRSSAK</sequence>
<evidence type="ECO:0000256" key="8">
    <source>
        <dbReference type="PROSITE-ProRule" id="PRU00282"/>
    </source>
</evidence>